<keyword evidence="3 6" id="KW-0812">Transmembrane</keyword>
<sequence length="194" mass="22027">MDLTVSDLVNIIIAVLFPPLAVFIQRGVSLELMANFILTVLFYYPALIHAVFLIIKDREKADKEVSMYEIKGDPPMSSVLRSVDPVSQSFVEGDNSGTQQEYGCIILIDESNNVDPIGFPESWNSGKIRPKIEEVEITPEMERIAETKPIPDEGVVPPEDSVLAKGEKLEEKVLSKEKYRRRKLHIRRRLFHGF</sequence>
<organism evidence="7 8">
    <name type="scientific">[Candida] subhashii</name>
    <dbReference type="NCBI Taxonomy" id="561895"/>
    <lineage>
        <taxon>Eukaryota</taxon>
        <taxon>Fungi</taxon>
        <taxon>Dikarya</taxon>
        <taxon>Ascomycota</taxon>
        <taxon>Saccharomycotina</taxon>
        <taxon>Pichiomycetes</taxon>
        <taxon>Debaryomycetaceae</taxon>
        <taxon>Spathaspora</taxon>
    </lineage>
</organism>
<dbReference type="OrthoDB" id="2802411at2759"/>
<name>A0A8J5UX12_9ASCO</name>
<evidence type="ECO:0000256" key="5">
    <source>
        <dbReference type="ARBA" id="ARBA00023136"/>
    </source>
</evidence>
<dbReference type="Pfam" id="PF01679">
    <property type="entry name" value="Pmp3"/>
    <property type="match status" value="1"/>
</dbReference>
<accession>A0A8J5UX12</accession>
<comment type="subcellular location">
    <subcellularLocation>
        <location evidence="1">Membrane</location>
    </subcellularLocation>
</comment>
<feature type="transmembrane region" description="Helical" evidence="6">
    <location>
        <begin position="7"/>
        <end position="24"/>
    </location>
</feature>
<evidence type="ECO:0000313" key="8">
    <source>
        <dbReference type="Proteomes" id="UP000694255"/>
    </source>
</evidence>
<evidence type="ECO:0000256" key="1">
    <source>
        <dbReference type="ARBA" id="ARBA00004370"/>
    </source>
</evidence>
<dbReference type="InterPro" id="IPR000612">
    <property type="entry name" value="PMP3"/>
</dbReference>
<keyword evidence="4 6" id="KW-1133">Transmembrane helix</keyword>
<dbReference type="GeneID" id="73471151"/>
<comment type="similarity">
    <text evidence="2">Belongs to the UPF0057 (PMP3) family.</text>
</comment>
<comment type="caution">
    <text evidence="7">The sequence shown here is derived from an EMBL/GenBank/DDBJ whole genome shotgun (WGS) entry which is preliminary data.</text>
</comment>
<evidence type="ECO:0008006" key="9">
    <source>
        <dbReference type="Google" id="ProtNLM"/>
    </source>
</evidence>
<feature type="transmembrane region" description="Helical" evidence="6">
    <location>
        <begin position="36"/>
        <end position="55"/>
    </location>
</feature>
<keyword evidence="5 6" id="KW-0472">Membrane</keyword>
<dbReference type="PANTHER" id="PTHR21659">
    <property type="entry name" value="HYDROPHOBIC PROTEIN RCI2 LOW TEMPERATURE AND SALT RESPONSIVE PROTEIN LTI6 -RELATED"/>
    <property type="match status" value="1"/>
</dbReference>
<dbReference type="RefSeq" id="XP_049262322.1">
    <property type="nucleotide sequence ID" value="XM_049408300.1"/>
</dbReference>
<reference evidence="7 8" key="1">
    <citation type="journal article" date="2021" name="DNA Res.">
        <title>Genome analysis of Candida subhashii reveals its hybrid nature and dual mitochondrial genome conformations.</title>
        <authorList>
            <person name="Mixao V."/>
            <person name="Hegedusova E."/>
            <person name="Saus E."/>
            <person name="Pryszcz L.P."/>
            <person name="Cillingova A."/>
            <person name="Nosek J."/>
            <person name="Gabaldon T."/>
        </authorList>
    </citation>
    <scope>NUCLEOTIDE SEQUENCE [LARGE SCALE GENOMIC DNA]</scope>
    <source>
        <strain evidence="7 8">CBS 10753</strain>
    </source>
</reference>
<proteinExistence type="inferred from homology"/>
<dbReference type="EMBL" id="JAGSYN010000184">
    <property type="protein sequence ID" value="KAG7662089.1"/>
    <property type="molecule type" value="Genomic_DNA"/>
</dbReference>
<evidence type="ECO:0000256" key="4">
    <source>
        <dbReference type="ARBA" id="ARBA00022989"/>
    </source>
</evidence>
<dbReference type="PANTHER" id="PTHR21659:SF42">
    <property type="entry name" value="UPF0057 MEMBRANE PROTEIN ZK632.10-RELATED"/>
    <property type="match status" value="1"/>
</dbReference>
<dbReference type="PROSITE" id="PS01309">
    <property type="entry name" value="UPF0057"/>
    <property type="match status" value="1"/>
</dbReference>
<evidence type="ECO:0000313" key="7">
    <source>
        <dbReference type="EMBL" id="KAG7662089.1"/>
    </source>
</evidence>
<evidence type="ECO:0000256" key="3">
    <source>
        <dbReference type="ARBA" id="ARBA00022692"/>
    </source>
</evidence>
<protein>
    <recommendedName>
        <fullName evidence="9">Plasma membrane proteolipid 3</fullName>
    </recommendedName>
</protein>
<gene>
    <name evidence="7" type="ORF">J8A68_004351</name>
</gene>
<keyword evidence="8" id="KW-1185">Reference proteome</keyword>
<dbReference type="GO" id="GO:0016020">
    <property type="term" value="C:membrane"/>
    <property type="evidence" value="ECO:0007669"/>
    <property type="project" value="UniProtKB-SubCell"/>
</dbReference>
<evidence type="ECO:0000256" key="6">
    <source>
        <dbReference type="SAM" id="Phobius"/>
    </source>
</evidence>
<dbReference type="Proteomes" id="UP000694255">
    <property type="component" value="Unassembled WGS sequence"/>
</dbReference>
<dbReference type="AlphaFoldDB" id="A0A8J5UX12"/>
<evidence type="ECO:0000256" key="2">
    <source>
        <dbReference type="ARBA" id="ARBA00009530"/>
    </source>
</evidence>